<accession>A0A8S2SEQ1</accession>
<feature type="compositionally biased region" description="Basic and acidic residues" evidence="1">
    <location>
        <begin position="84"/>
        <end position="99"/>
    </location>
</feature>
<feature type="compositionally biased region" description="Basic and acidic residues" evidence="1">
    <location>
        <begin position="27"/>
        <end position="37"/>
    </location>
</feature>
<sequence length="99" mass="11275">LASQRRQLESTITAMQSDLDEAVNELKNSEERSKKATADASRVVEQLREEQERSAQIERARKALEQQVKEVQSRVDDAGNSSVKDGKRLISKLEQHVRK</sequence>
<protein>
    <recommendedName>
        <fullName evidence="4">Myosin heavy chain</fullName>
    </recommendedName>
</protein>
<dbReference type="EMBL" id="CAJOBI010022291">
    <property type="protein sequence ID" value="CAF4223975.1"/>
    <property type="molecule type" value="Genomic_DNA"/>
</dbReference>
<evidence type="ECO:0000313" key="2">
    <source>
        <dbReference type="EMBL" id="CAF4223975.1"/>
    </source>
</evidence>
<reference evidence="2" key="1">
    <citation type="submission" date="2021-02" db="EMBL/GenBank/DDBJ databases">
        <authorList>
            <person name="Nowell W R."/>
        </authorList>
    </citation>
    <scope>NUCLEOTIDE SEQUENCE</scope>
</reference>
<dbReference type="FunFam" id="1.20.5.370:FF:000010">
    <property type="entry name" value="Myosin heavy chain, isoform G"/>
    <property type="match status" value="1"/>
</dbReference>
<dbReference type="InterPro" id="IPR014751">
    <property type="entry name" value="XRCC4-like_C"/>
</dbReference>
<dbReference type="SUPFAM" id="SSF90257">
    <property type="entry name" value="Myosin rod fragments"/>
    <property type="match status" value="1"/>
</dbReference>
<evidence type="ECO:0008006" key="4">
    <source>
        <dbReference type="Google" id="ProtNLM"/>
    </source>
</evidence>
<dbReference type="AlphaFoldDB" id="A0A8S2SEQ1"/>
<feature type="region of interest" description="Disordered" evidence="1">
    <location>
        <begin position="23"/>
        <end position="42"/>
    </location>
</feature>
<comment type="caution">
    <text evidence="2">The sequence shown here is derived from an EMBL/GenBank/DDBJ whole genome shotgun (WGS) entry which is preliminary data.</text>
</comment>
<evidence type="ECO:0000256" key="1">
    <source>
        <dbReference type="SAM" id="MobiDB-lite"/>
    </source>
</evidence>
<proteinExistence type="predicted"/>
<evidence type="ECO:0000313" key="3">
    <source>
        <dbReference type="Proteomes" id="UP000676336"/>
    </source>
</evidence>
<dbReference type="Gene3D" id="1.20.5.370">
    <property type="match status" value="1"/>
</dbReference>
<feature type="non-terminal residue" evidence="2">
    <location>
        <position position="1"/>
    </location>
</feature>
<organism evidence="2 3">
    <name type="scientific">Rotaria magnacalcarata</name>
    <dbReference type="NCBI Taxonomy" id="392030"/>
    <lineage>
        <taxon>Eukaryota</taxon>
        <taxon>Metazoa</taxon>
        <taxon>Spiralia</taxon>
        <taxon>Gnathifera</taxon>
        <taxon>Rotifera</taxon>
        <taxon>Eurotatoria</taxon>
        <taxon>Bdelloidea</taxon>
        <taxon>Philodinida</taxon>
        <taxon>Philodinidae</taxon>
        <taxon>Rotaria</taxon>
    </lineage>
</organism>
<dbReference type="Proteomes" id="UP000676336">
    <property type="component" value="Unassembled WGS sequence"/>
</dbReference>
<feature type="region of interest" description="Disordered" evidence="1">
    <location>
        <begin position="71"/>
        <end position="99"/>
    </location>
</feature>
<name>A0A8S2SEQ1_9BILA</name>
<gene>
    <name evidence="2" type="ORF">SMN809_LOCUS22843</name>
</gene>